<dbReference type="PANTHER" id="PTHR11496:SF102">
    <property type="entry name" value="ALCOHOL DEHYDROGENASE 4"/>
    <property type="match status" value="1"/>
</dbReference>
<evidence type="ECO:0000313" key="2">
    <source>
        <dbReference type="EMBL" id="MFC4667208.1"/>
    </source>
</evidence>
<reference evidence="3" key="1">
    <citation type="journal article" date="2019" name="Int. J. Syst. Evol. Microbiol.">
        <title>The Global Catalogue of Microorganisms (GCM) 10K type strain sequencing project: providing services to taxonomists for standard genome sequencing and annotation.</title>
        <authorList>
            <consortium name="The Broad Institute Genomics Platform"/>
            <consortium name="The Broad Institute Genome Sequencing Center for Infectious Disease"/>
            <person name="Wu L."/>
            <person name="Ma J."/>
        </authorList>
    </citation>
    <scope>NUCLEOTIDE SEQUENCE [LARGE SCALE GENOMIC DNA]</scope>
    <source>
        <strain evidence="3">CGMCC 4.7283</strain>
    </source>
</reference>
<organism evidence="2 3">
    <name type="scientific">Seohaeicola nanhaiensis</name>
    <dbReference type="NCBI Taxonomy" id="1387282"/>
    <lineage>
        <taxon>Bacteria</taxon>
        <taxon>Pseudomonadati</taxon>
        <taxon>Pseudomonadota</taxon>
        <taxon>Alphaproteobacteria</taxon>
        <taxon>Rhodobacterales</taxon>
        <taxon>Roseobacteraceae</taxon>
        <taxon>Seohaeicola</taxon>
    </lineage>
</organism>
<keyword evidence="3" id="KW-1185">Reference proteome</keyword>
<dbReference type="EC" id="1.1.1.1" evidence="2"/>
<dbReference type="Pfam" id="PF25137">
    <property type="entry name" value="ADH_Fe_C"/>
    <property type="match status" value="1"/>
</dbReference>
<dbReference type="GO" id="GO:0004022">
    <property type="term" value="F:alcohol dehydrogenase (NAD+) activity"/>
    <property type="evidence" value="ECO:0007669"/>
    <property type="project" value="UniProtKB-EC"/>
</dbReference>
<keyword evidence="2" id="KW-0560">Oxidoreductase</keyword>
<dbReference type="PANTHER" id="PTHR11496">
    <property type="entry name" value="ALCOHOL DEHYDROGENASE"/>
    <property type="match status" value="1"/>
</dbReference>
<evidence type="ECO:0000313" key="3">
    <source>
        <dbReference type="Proteomes" id="UP001595973"/>
    </source>
</evidence>
<dbReference type="SUPFAM" id="SSF56796">
    <property type="entry name" value="Dehydroquinate synthase-like"/>
    <property type="match status" value="1"/>
</dbReference>
<feature type="domain" description="Fe-containing alcohol dehydrogenase-like C-terminal" evidence="1">
    <location>
        <begin position="167"/>
        <end position="320"/>
    </location>
</feature>
<dbReference type="Gene3D" id="1.20.1090.10">
    <property type="entry name" value="Dehydroquinate synthase-like - alpha domain"/>
    <property type="match status" value="1"/>
</dbReference>
<dbReference type="RefSeq" id="WP_380715203.1">
    <property type="nucleotide sequence ID" value="NZ_JBHSGI010000002.1"/>
</dbReference>
<name>A0ABV9KBE8_9RHOB</name>
<comment type="caution">
    <text evidence="2">The sequence shown here is derived from an EMBL/GenBank/DDBJ whole genome shotgun (WGS) entry which is preliminary data.</text>
</comment>
<proteinExistence type="predicted"/>
<gene>
    <name evidence="2" type="ORF">ACFO5X_01470</name>
</gene>
<dbReference type="InterPro" id="IPR056798">
    <property type="entry name" value="ADH_Fe_C"/>
</dbReference>
<dbReference type="Proteomes" id="UP001595973">
    <property type="component" value="Unassembled WGS sequence"/>
</dbReference>
<protein>
    <submittedName>
        <fullName evidence="2">Iron-containing alcohol dehydrogenase</fullName>
        <ecNumber evidence="2">1.1.1.1</ecNumber>
    </submittedName>
</protein>
<dbReference type="InterPro" id="IPR039697">
    <property type="entry name" value="Alcohol_dehydrogenase_Fe"/>
</dbReference>
<sequence length="338" mass="35809">MTLISYPTRVHFADAVMEHALWSEMEKGRVRAALLIWDRSHANTEFHDRIRDGIPPGADILSCEIAEGADTDLLARRMADGPEMQAVDAIVAFGSVAAIEMGRSLRRELHGSRPAFFAVPGIDGLPDPCNRNLESWRDGLPSVVICDPTLTQSPAPGALLRAAVLTLMRCIESYLGAAYNPPADGMALDGLSRAIAALPQLVATQAGDLDTRRELMAAALNAAMAQEKGIGPAHILARALAAECHDRLTADAGRLILPGIVAATGRGNRKLDTLGRVIGGGGPDIETALHCALDGLPMHARLSDLGLTAHHLKRAAQAVAGRRDISQSVAEAVLTQAY</sequence>
<dbReference type="EMBL" id="JBHSGI010000002">
    <property type="protein sequence ID" value="MFC4667208.1"/>
    <property type="molecule type" value="Genomic_DNA"/>
</dbReference>
<evidence type="ECO:0000259" key="1">
    <source>
        <dbReference type="Pfam" id="PF25137"/>
    </source>
</evidence>
<accession>A0ABV9KBE8</accession>
<dbReference type="Gene3D" id="3.40.50.1970">
    <property type="match status" value="1"/>
</dbReference>